<feature type="region of interest" description="Disordered" evidence="1">
    <location>
        <begin position="112"/>
        <end position="141"/>
    </location>
</feature>
<evidence type="ECO:0000313" key="3">
    <source>
        <dbReference type="EMBL" id="KAK3377554.1"/>
    </source>
</evidence>
<feature type="signal peptide" evidence="2">
    <location>
        <begin position="1"/>
        <end position="19"/>
    </location>
</feature>
<accession>A0AAE0KJA7</accession>
<evidence type="ECO:0000256" key="2">
    <source>
        <dbReference type="SAM" id="SignalP"/>
    </source>
</evidence>
<feature type="chain" id="PRO_5042257420" description="Ig-like domain-containing protein" evidence="2">
    <location>
        <begin position="20"/>
        <end position="193"/>
    </location>
</feature>
<evidence type="ECO:0000313" key="4">
    <source>
        <dbReference type="Proteomes" id="UP001285441"/>
    </source>
</evidence>
<gene>
    <name evidence="3" type="ORF">B0H63DRAFT_524842</name>
</gene>
<proteinExistence type="predicted"/>
<keyword evidence="2" id="KW-0732">Signal</keyword>
<keyword evidence="4" id="KW-1185">Reference proteome</keyword>
<reference evidence="3" key="1">
    <citation type="journal article" date="2023" name="Mol. Phylogenet. Evol.">
        <title>Genome-scale phylogeny and comparative genomics of the fungal order Sordariales.</title>
        <authorList>
            <person name="Hensen N."/>
            <person name="Bonometti L."/>
            <person name="Westerberg I."/>
            <person name="Brannstrom I.O."/>
            <person name="Guillou S."/>
            <person name="Cros-Aarteil S."/>
            <person name="Calhoun S."/>
            <person name="Haridas S."/>
            <person name="Kuo A."/>
            <person name="Mondo S."/>
            <person name="Pangilinan J."/>
            <person name="Riley R."/>
            <person name="LaButti K."/>
            <person name="Andreopoulos B."/>
            <person name="Lipzen A."/>
            <person name="Chen C."/>
            <person name="Yan M."/>
            <person name="Daum C."/>
            <person name="Ng V."/>
            <person name="Clum A."/>
            <person name="Steindorff A."/>
            <person name="Ohm R.A."/>
            <person name="Martin F."/>
            <person name="Silar P."/>
            <person name="Natvig D.O."/>
            <person name="Lalanne C."/>
            <person name="Gautier V."/>
            <person name="Ament-Velasquez S.L."/>
            <person name="Kruys A."/>
            <person name="Hutchinson M.I."/>
            <person name="Powell A.J."/>
            <person name="Barry K."/>
            <person name="Miller A.N."/>
            <person name="Grigoriev I.V."/>
            <person name="Debuchy R."/>
            <person name="Gladieux P."/>
            <person name="Hiltunen Thoren M."/>
            <person name="Johannesson H."/>
        </authorList>
    </citation>
    <scope>NUCLEOTIDE SEQUENCE</scope>
    <source>
        <strain evidence="3">CBS 232.78</strain>
    </source>
</reference>
<evidence type="ECO:0008006" key="5">
    <source>
        <dbReference type="Google" id="ProtNLM"/>
    </source>
</evidence>
<feature type="compositionally biased region" description="Low complexity" evidence="1">
    <location>
        <begin position="131"/>
        <end position="141"/>
    </location>
</feature>
<evidence type="ECO:0000256" key="1">
    <source>
        <dbReference type="SAM" id="MobiDB-lite"/>
    </source>
</evidence>
<sequence>MSSTLALATGMVLPQLVGAKAASERASVAWINPCIFLPHKPIEPITITWTMGSSDNDCLYQPPVDTSEMSITERGLTCKYLDIVSTSEGGDCRRRSSKWGLSYNTTSPGSEDISGSAVSAWSNGPKKSEISVTGSTSSPGTSICEGEYLCENRRMEWKRSRHGQVWIIFRPFAARPRYTNPPQTEPNILDDDL</sequence>
<organism evidence="3 4">
    <name type="scientific">Podospora didyma</name>
    <dbReference type="NCBI Taxonomy" id="330526"/>
    <lineage>
        <taxon>Eukaryota</taxon>
        <taxon>Fungi</taxon>
        <taxon>Dikarya</taxon>
        <taxon>Ascomycota</taxon>
        <taxon>Pezizomycotina</taxon>
        <taxon>Sordariomycetes</taxon>
        <taxon>Sordariomycetidae</taxon>
        <taxon>Sordariales</taxon>
        <taxon>Podosporaceae</taxon>
        <taxon>Podospora</taxon>
    </lineage>
</organism>
<comment type="caution">
    <text evidence="3">The sequence shown here is derived from an EMBL/GenBank/DDBJ whole genome shotgun (WGS) entry which is preliminary data.</text>
</comment>
<name>A0AAE0KJA7_9PEZI</name>
<dbReference type="AlphaFoldDB" id="A0AAE0KJA7"/>
<protein>
    <recommendedName>
        <fullName evidence="5">Ig-like domain-containing protein</fullName>
    </recommendedName>
</protein>
<dbReference type="EMBL" id="JAULSW010000006">
    <property type="protein sequence ID" value="KAK3377554.1"/>
    <property type="molecule type" value="Genomic_DNA"/>
</dbReference>
<dbReference type="Proteomes" id="UP001285441">
    <property type="component" value="Unassembled WGS sequence"/>
</dbReference>
<reference evidence="3" key="2">
    <citation type="submission" date="2023-06" db="EMBL/GenBank/DDBJ databases">
        <authorList>
            <consortium name="Lawrence Berkeley National Laboratory"/>
            <person name="Haridas S."/>
            <person name="Hensen N."/>
            <person name="Bonometti L."/>
            <person name="Westerberg I."/>
            <person name="Brannstrom I.O."/>
            <person name="Guillou S."/>
            <person name="Cros-Aarteil S."/>
            <person name="Calhoun S."/>
            <person name="Kuo A."/>
            <person name="Mondo S."/>
            <person name="Pangilinan J."/>
            <person name="Riley R."/>
            <person name="LaButti K."/>
            <person name="Andreopoulos B."/>
            <person name="Lipzen A."/>
            <person name="Chen C."/>
            <person name="Yanf M."/>
            <person name="Daum C."/>
            <person name="Ng V."/>
            <person name="Clum A."/>
            <person name="Steindorff A."/>
            <person name="Ohm R."/>
            <person name="Martin F."/>
            <person name="Silar P."/>
            <person name="Natvig D."/>
            <person name="Lalanne C."/>
            <person name="Gautier V."/>
            <person name="Ament-velasquez S.L."/>
            <person name="Kruys A."/>
            <person name="Hutchinson M.I."/>
            <person name="Powell A.J."/>
            <person name="Barry K."/>
            <person name="Miller A.N."/>
            <person name="Grigoriev I.V."/>
            <person name="Debuchy R."/>
            <person name="Gladieux P."/>
            <person name="Thoren M.H."/>
            <person name="Johannesson H."/>
        </authorList>
    </citation>
    <scope>NUCLEOTIDE SEQUENCE</scope>
    <source>
        <strain evidence="3">CBS 232.78</strain>
    </source>
</reference>